<keyword evidence="2" id="KW-0812">Transmembrane</keyword>
<dbReference type="AlphaFoldDB" id="A0A246JUF3"/>
<proteinExistence type="predicted"/>
<evidence type="ECO:0000259" key="6">
    <source>
        <dbReference type="PROSITE" id="PS52015"/>
    </source>
</evidence>
<keyword evidence="5" id="KW-0732">Signal</keyword>
<feature type="domain" description="TonB C-terminal" evidence="6">
    <location>
        <begin position="204"/>
        <end position="295"/>
    </location>
</feature>
<sequence>MHRRAALTGLAAAVAMTMPAYAGEPLRLSPSSDWHINYADDSCRLARSFGTGDEEVVLVLDRFQPGPKVGMTLTGQPVKVRSETRRITLRFGPNDPAFEKGFTTGSLDNGNAALIVDGNLWITGYDPARAARENEGKSLKQPDIDPALYAAIRFLELRIVGKQAIHLETGSMMAAEQALAACTDDLLRGWKIDVTAHQNLSRRATPVGEPEQWLNNSDYPPEMRARGYQGLVHFRLIVDAAGKPASCHIQQSTRPVEFDEAVCNGIMRRAEFEPALDAMGKPVASYYLNRVRFRM</sequence>
<dbReference type="NCBIfam" id="TIGR01352">
    <property type="entry name" value="tonB_Cterm"/>
    <property type="match status" value="1"/>
</dbReference>
<protein>
    <recommendedName>
        <fullName evidence="6">TonB C-terminal domain-containing protein</fullName>
    </recommendedName>
</protein>
<dbReference type="Pfam" id="PF03544">
    <property type="entry name" value="TonB_C"/>
    <property type="match status" value="1"/>
</dbReference>
<evidence type="ECO:0000256" key="2">
    <source>
        <dbReference type="ARBA" id="ARBA00022692"/>
    </source>
</evidence>
<dbReference type="InterPro" id="IPR037682">
    <property type="entry name" value="TonB_C"/>
</dbReference>
<reference evidence="7 8" key="1">
    <citation type="journal article" date="2002" name="Int. J. Syst. Evol. Microbiol.">
        <title>Sphingopyxis witflariensis sp. nov., isolated from activated sludge.</title>
        <authorList>
            <person name="Kampfer P."/>
            <person name="Witzenberger R."/>
            <person name="Denner E.B."/>
            <person name="Busse H.J."/>
            <person name="Neef A."/>
        </authorList>
    </citation>
    <scope>NUCLEOTIDE SEQUENCE [LARGE SCALE GENOMIC DNA]</scope>
    <source>
        <strain evidence="7 8">DSM 14551</strain>
    </source>
</reference>
<dbReference type="Proteomes" id="UP000197097">
    <property type="component" value="Unassembled WGS sequence"/>
</dbReference>
<comment type="subcellular location">
    <subcellularLocation>
        <location evidence="1">Membrane</location>
        <topology evidence="1">Single-pass membrane protein</topology>
    </subcellularLocation>
</comment>
<dbReference type="InterPro" id="IPR006260">
    <property type="entry name" value="TonB/TolA_C"/>
</dbReference>
<dbReference type="RefSeq" id="WP_088472888.1">
    <property type="nucleotide sequence ID" value="NZ_NISJ01000005.1"/>
</dbReference>
<dbReference type="Gene3D" id="3.30.1150.10">
    <property type="match status" value="1"/>
</dbReference>
<evidence type="ECO:0000313" key="7">
    <source>
        <dbReference type="EMBL" id="OWQ96687.1"/>
    </source>
</evidence>
<evidence type="ECO:0000256" key="1">
    <source>
        <dbReference type="ARBA" id="ARBA00004167"/>
    </source>
</evidence>
<dbReference type="EMBL" id="NISJ01000005">
    <property type="protein sequence ID" value="OWQ96687.1"/>
    <property type="molecule type" value="Genomic_DNA"/>
</dbReference>
<dbReference type="GO" id="GO:0055085">
    <property type="term" value="P:transmembrane transport"/>
    <property type="evidence" value="ECO:0007669"/>
    <property type="project" value="InterPro"/>
</dbReference>
<keyword evidence="8" id="KW-1185">Reference proteome</keyword>
<evidence type="ECO:0000313" key="8">
    <source>
        <dbReference type="Proteomes" id="UP000197097"/>
    </source>
</evidence>
<evidence type="ECO:0000256" key="4">
    <source>
        <dbReference type="ARBA" id="ARBA00023136"/>
    </source>
</evidence>
<dbReference type="GO" id="GO:0016020">
    <property type="term" value="C:membrane"/>
    <property type="evidence" value="ECO:0007669"/>
    <property type="project" value="UniProtKB-SubCell"/>
</dbReference>
<name>A0A246JUF3_9SPHN</name>
<evidence type="ECO:0000256" key="5">
    <source>
        <dbReference type="SAM" id="SignalP"/>
    </source>
</evidence>
<dbReference type="PROSITE" id="PS52015">
    <property type="entry name" value="TONB_CTD"/>
    <property type="match status" value="1"/>
</dbReference>
<evidence type="ECO:0000256" key="3">
    <source>
        <dbReference type="ARBA" id="ARBA00022989"/>
    </source>
</evidence>
<organism evidence="7 8">
    <name type="scientific">Sphingopyxis witflariensis</name>
    <dbReference type="NCBI Taxonomy" id="173675"/>
    <lineage>
        <taxon>Bacteria</taxon>
        <taxon>Pseudomonadati</taxon>
        <taxon>Pseudomonadota</taxon>
        <taxon>Alphaproteobacteria</taxon>
        <taxon>Sphingomonadales</taxon>
        <taxon>Sphingomonadaceae</taxon>
        <taxon>Sphingopyxis</taxon>
    </lineage>
</organism>
<gene>
    <name evidence="7" type="ORF">CDQ91_11565</name>
</gene>
<comment type="caution">
    <text evidence="7">The sequence shown here is derived from an EMBL/GenBank/DDBJ whole genome shotgun (WGS) entry which is preliminary data.</text>
</comment>
<accession>A0A246JUF3</accession>
<keyword evidence="3" id="KW-1133">Transmembrane helix</keyword>
<dbReference type="SUPFAM" id="SSF74653">
    <property type="entry name" value="TolA/TonB C-terminal domain"/>
    <property type="match status" value="1"/>
</dbReference>
<feature type="signal peptide" evidence="5">
    <location>
        <begin position="1"/>
        <end position="22"/>
    </location>
</feature>
<keyword evidence="4" id="KW-0472">Membrane</keyword>
<feature type="chain" id="PRO_5012851682" description="TonB C-terminal domain-containing protein" evidence="5">
    <location>
        <begin position="23"/>
        <end position="295"/>
    </location>
</feature>